<dbReference type="AlphaFoldDB" id="A0A8X6XJ32"/>
<protein>
    <submittedName>
        <fullName evidence="2">Uncharacterized protein</fullName>
    </submittedName>
</protein>
<evidence type="ECO:0000313" key="3">
    <source>
        <dbReference type="Proteomes" id="UP000886998"/>
    </source>
</evidence>
<proteinExistence type="predicted"/>
<feature type="compositionally biased region" description="Polar residues" evidence="1">
    <location>
        <begin position="1"/>
        <end position="13"/>
    </location>
</feature>
<name>A0A8X6XJ32_9ARAC</name>
<dbReference type="EMBL" id="BMAV01009696">
    <property type="protein sequence ID" value="GFY54111.1"/>
    <property type="molecule type" value="Genomic_DNA"/>
</dbReference>
<feature type="region of interest" description="Disordered" evidence="1">
    <location>
        <begin position="63"/>
        <end position="116"/>
    </location>
</feature>
<keyword evidence="3" id="KW-1185">Reference proteome</keyword>
<feature type="compositionally biased region" description="Basic and acidic residues" evidence="1">
    <location>
        <begin position="89"/>
        <end position="100"/>
    </location>
</feature>
<organism evidence="2 3">
    <name type="scientific">Trichonephila inaurata madagascariensis</name>
    <dbReference type="NCBI Taxonomy" id="2747483"/>
    <lineage>
        <taxon>Eukaryota</taxon>
        <taxon>Metazoa</taxon>
        <taxon>Ecdysozoa</taxon>
        <taxon>Arthropoda</taxon>
        <taxon>Chelicerata</taxon>
        <taxon>Arachnida</taxon>
        <taxon>Araneae</taxon>
        <taxon>Araneomorphae</taxon>
        <taxon>Entelegynae</taxon>
        <taxon>Araneoidea</taxon>
        <taxon>Nephilidae</taxon>
        <taxon>Trichonephila</taxon>
        <taxon>Trichonephila inaurata</taxon>
    </lineage>
</organism>
<sequence length="116" mass="13105">MPPTPQSSQQNHLRVQPQEDYPTRKGIRSGPGQILQINTTSNSRPSPHPFDIFREDISNQNRRNHFQNWPNPSRMPAGVNSKPNIKNSDFPHHPKVEPHDAAILTQAPPGRRAPPT</sequence>
<reference evidence="2" key="1">
    <citation type="submission" date="2020-08" db="EMBL/GenBank/DDBJ databases">
        <title>Multicomponent nature underlies the extraordinary mechanical properties of spider dragline silk.</title>
        <authorList>
            <person name="Kono N."/>
            <person name="Nakamura H."/>
            <person name="Mori M."/>
            <person name="Yoshida Y."/>
            <person name="Ohtoshi R."/>
            <person name="Malay A.D."/>
            <person name="Moran D.A.P."/>
            <person name="Tomita M."/>
            <person name="Numata K."/>
            <person name="Arakawa K."/>
        </authorList>
    </citation>
    <scope>NUCLEOTIDE SEQUENCE</scope>
</reference>
<evidence type="ECO:0000256" key="1">
    <source>
        <dbReference type="SAM" id="MobiDB-lite"/>
    </source>
</evidence>
<dbReference type="Proteomes" id="UP000886998">
    <property type="component" value="Unassembled WGS sequence"/>
</dbReference>
<gene>
    <name evidence="2" type="ORF">TNIN_157061</name>
</gene>
<feature type="region of interest" description="Disordered" evidence="1">
    <location>
        <begin position="1"/>
        <end position="33"/>
    </location>
</feature>
<comment type="caution">
    <text evidence="2">The sequence shown here is derived from an EMBL/GenBank/DDBJ whole genome shotgun (WGS) entry which is preliminary data.</text>
</comment>
<evidence type="ECO:0000313" key="2">
    <source>
        <dbReference type="EMBL" id="GFY54111.1"/>
    </source>
</evidence>
<accession>A0A8X6XJ32</accession>